<dbReference type="AlphaFoldDB" id="A0A5C7FLQ5"/>
<proteinExistence type="predicted"/>
<dbReference type="InterPro" id="IPR003220">
    <property type="entry name" value="InsA_N_dom_Znf"/>
</dbReference>
<feature type="domain" description="InsA N-terminal zinc ribbon" evidence="1">
    <location>
        <begin position="4"/>
        <end position="30"/>
    </location>
</feature>
<accession>A0A5C7FLQ5</accession>
<sequence length="45" mass="5163">MLICPSCMSGKVVKNGKTYYGKQNHKCKDCNRQFVTNNKHTITDQ</sequence>
<dbReference type="EMBL" id="VOXD01000004">
    <property type="protein sequence ID" value="TXF90951.1"/>
    <property type="molecule type" value="Genomic_DNA"/>
</dbReference>
<dbReference type="GO" id="GO:0006313">
    <property type="term" value="P:DNA transposition"/>
    <property type="evidence" value="ECO:0007669"/>
    <property type="project" value="InterPro"/>
</dbReference>
<protein>
    <submittedName>
        <fullName evidence="2">IS1 family transposase</fullName>
    </submittedName>
</protein>
<reference evidence="2 3" key="1">
    <citation type="submission" date="2019-08" db="EMBL/GenBank/DDBJ databases">
        <title>Lewinella sp. strain SSH13 Genome sequencing and assembly.</title>
        <authorList>
            <person name="Kim I."/>
        </authorList>
    </citation>
    <scope>NUCLEOTIDE SEQUENCE [LARGE SCALE GENOMIC DNA]</scope>
    <source>
        <strain evidence="2 3">SSH13</strain>
    </source>
</reference>
<evidence type="ECO:0000313" key="3">
    <source>
        <dbReference type="Proteomes" id="UP000321907"/>
    </source>
</evidence>
<dbReference type="Proteomes" id="UP000321907">
    <property type="component" value="Unassembled WGS sequence"/>
</dbReference>
<organism evidence="2 3">
    <name type="scientific">Neolewinella aurantiaca</name>
    <dbReference type="NCBI Taxonomy" id="2602767"/>
    <lineage>
        <taxon>Bacteria</taxon>
        <taxon>Pseudomonadati</taxon>
        <taxon>Bacteroidota</taxon>
        <taxon>Saprospiria</taxon>
        <taxon>Saprospirales</taxon>
        <taxon>Lewinellaceae</taxon>
        <taxon>Neolewinella</taxon>
    </lineage>
</organism>
<comment type="caution">
    <text evidence="2">The sequence shown here is derived from an EMBL/GenBank/DDBJ whole genome shotgun (WGS) entry which is preliminary data.</text>
</comment>
<name>A0A5C7FLQ5_9BACT</name>
<gene>
    <name evidence="2" type="ORF">FUA23_03890</name>
</gene>
<dbReference type="Pfam" id="PF03811">
    <property type="entry name" value="Zn_ribbon_InsA"/>
    <property type="match status" value="1"/>
</dbReference>
<dbReference type="OrthoDB" id="1086493at2"/>
<evidence type="ECO:0000313" key="2">
    <source>
        <dbReference type="EMBL" id="TXF90951.1"/>
    </source>
</evidence>
<evidence type="ECO:0000259" key="1">
    <source>
        <dbReference type="Pfam" id="PF03811"/>
    </source>
</evidence>
<keyword evidence="3" id="KW-1185">Reference proteome</keyword>